<evidence type="ECO:0000259" key="4">
    <source>
        <dbReference type="Pfam" id="PF13613"/>
    </source>
</evidence>
<evidence type="ECO:0008006" key="7">
    <source>
        <dbReference type="Google" id="ProtNLM"/>
    </source>
</evidence>
<dbReference type="Proteomes" id="UP000523007">
    <property type="component" value="Unassembled WGS sequence"/>
</dbReference>
<comment type="cofactor">
    <cofactor evidence="1">
        <name>a divalent metal cation</name>
        <dbReference type="ChEBI" id="CHEBI:60240"/>
    </cofactor>
</comment>
<reference evidence="5 6" key="1">
    <citation type="submission" date="2020-08" db="EMBL/GenBank/DDBJ databases">
        <title>Sequencing the genomes of 1000 actinobacteria strains.</title>
        <authorList>
            <person name="Klenk H.-P."/>
        </authorList>
    </citation>
    <scope>NUCLEOTIDE SEQUENCE [LARGE SCALE GENOMIC DNA]</scope>
    <source>
        <strain evidence="5 6">DSM 102030</strain>
    </source>
</reference>
<name>A0A7W7RLW8_9ACTN</name>
<dbReference type="EMBL" id="JACHJT010000001">
    <property type="protein sequence ID" value="MBB4934386.1"/>
    <property type="molecule type" value="Genomic_DNA"/>
</dbReference>
<gene>
    <name evidence="5" type="ORF">F4561_005206</name>
</gene>
<evidence type="ECO:0000313" key="5">
    <source>
        <dbReference type="EMBL" id="MBB4934386.1"/>
    </source>
</evidence>
<protein>
    <recommendedName>
        <fullName evidence="7">DDE superfamily endonuclease</fullName>
    </recommendedName>
</protein>
<evidence type="ECO:0000256" key="2">
    <source>
        <dbReference type="ARBA" id="ARBA00022723"/>
    </source>
</evidence>
<comment type="caution">
    <text evidence="5">The sequence shown here is derived from an EMBL/GenBank/DDBJ whole genome shotgun (WGS) entry which is preliminary data.</text>
</comment>
<evidence type="ECO:0000259" key="3">
    <source>
        <dbReference type="Pfam" id="PF13359"/>
    </source>
</evidence>
<sequence>MLVHLRKGETFAELAAAFAVGTATAWRYVRETTGLLARRTRSLEAALRRVRRAGWAFVVLDGTLIPIDRVAADRPFYSGKHKRHVMNVQVVAAPDGAPLWVSGSLPGAVHDLTAAGISGALGHIEASGLVTMADEGYLGAGHGVVTPFKGRDKPEWQKQINSEHARRRVPGERANAELKKWRILRKLRCCPMRAGQIVRAVLVLHERETG</sequence>
<evidence type="ECO:0000256" key="1">
    <source>
        <dbReference type="ARBA" id="ARBA00001968"/>
    </source>
</evidence>
<dbReference type="InterPro" id="IPR027806">
    <property type="entry name" value="HARBI1_dom"/>
</dbReference>
<feature type="domain" description="DDE Tnp4" evidence="3">
    <location>
        <begin position="60"/>
        <end position="205"/>
    </location>
</feature>
<feature type="domain" description="Transposase Helix-turn-helix" evidence="4">
    <location>
        <begin position="1"/>
        <end position="41"/>
    </location>
</feature>
<dbReference type="AlphaFoldDB" id="A0A7W7RLW8"/>
<evidence type="ECO:0000313" key="6">
    <source>
        <dbReference type="Proteomes" id="UP000523007"/>
    </source>
</evidence>
<keyword evidence="2" id="KW-0479">Metal-binding</keyword>
<organism evidence="5 6">
    <name type="scientific">Lipingzhangella halophila</name>
    <dbReference type="NCBI Taxonomy" id="1783352"/>
    <lineage>
        <taxon>Bacteria</taxon>
        <taxon>Bacillati</taxon>
        <taxon>Actinomycetota</taxon>
        <taxon>Actinomycetes</taxon>
        <taxon>Streptosporangiales</taxon>
        <taxon>Nocardiopsidaceae</taxon>
        <taxon>Lipingzhangella</taxon>
    </lineage>
</organism>
<keyword evidence="6" id="KW-1185">Reference proteome</keyword>
<accession>A0A7W7RLW8</accession>
<dbReference type="InterPro" id="IPR027805">
    <property type="entry name" value="Transposase_HTH_dom"/>
</dbReference>
<dbReference type="Pfam" id="PF13359">
    <property type="entry name" value="DDE_Tnp_4"/>
    <property type="match status" value="1"/>
</dbReference>
<proteinExistence type="predicted"/>
<dbReference type="Pfam" id="PF13613">
    <property type="entry name" value="HTH_Tnp_4"/>
    <property type="match status" value="1"/>
</dbReference>
<dbReference type="GO" id="GO:0046872">
    <property type="term" value="F:metal ion binding"/>
    <property type="evidence" value="ECO:0007669"/>
    <property type="project" value="UniProtKB-KW"/>
</dbReference>